<reference evidence="2" key="1">
    <citation type="submission" date="2016-10" db="EMBL/GenBank/DDBJ databases">
        <authorList>
            <person name="Varghese N."/>
            <person name="Submissions S."/>
        </authorList>
    </citation>
    <scope>NUCLEOTIDE SEQUENCE [LARGE SCALE GENOMIC DNA]</scope>
    <source>
        <strain evidence="2">BL47</strain>
    </source>
</reference>
<dbReference type="AlphaFoldDB" id="A0A1H0A698"/>
<dbReference type="Proteomes" id="UP000198704">
    <property type="component" value="Unassembled WGS sequence"/>
</dbReference>
<sequence length="68" mass="7513">MVWVNSRPPVRRLSTMRWKTLQRAPAVGPTRMHGTVNIEHECLQLVIRPGSVADRGLSLGDPAAIVGR</sequence>
<name>A0A1H0A698_9HYPH</name>
<proteinExistence type="predicted"/>
<keyword evidence="2" id="KW-1185">Reference proteome</keyword>
<organism evidence="1 2">
    <name type="scientific">Methylobacterium phyllostachyos</name>
    <dbReference type="NCBI Taxonomy" id="582672"/>
    <lineage>
        <taxon>Bacteria</taxon>
        <taxon>Pseudomonadati</taxon>
        <taxon>Pseudomonadota</taxon>
        <taxon>Alphaproteobacteria</taxon>
        <taxon>Hyphomicrobiales</taxon>
        <taxon>Methylobacteriaceae</taxon>
        <taxon>Methylobacterium</taxon>
    </lineage>
</organism>
<evidence type="ECO:0000313" key="1">
    <source>
        <dbReference type="EMBL" id="SDN28965.1"/>
    </source>
</evidence>
<dbReference type="EMBL" id="FNHS01000007">
    <property type="protein sequence ID" value="SDN28965.1"/>
    <property type="molecule type" value="Genomic_DNA"/>
</dbReference>
<evidence type="ECO:0000313" key="2">
    <source>
        <dbReference type="Proteomes" id="UP000198704"/>
    </source>
</evidence>
<protein>
    <submittedName>
        <fullName evidence="1">Uncharacterized protein</fullName>
    </submittedName>
</protein>
<gene>
    <name evidence="1" type="ORF">SAMN05216360_10784</name>
</gene>
<accession>A0A1H0A698</accession>